<dbReference type="Proteomes" id="UP000730482">
    <property type="component" value="Unassembled WGS sequence"/>
</dbReference>
<sequence>MSAADQPAADQSAANQPAAFGELLWTPTEALRLRSPLQRYLDWLPKQGVGPFPAYADAWQWSVEHPAEFWETLWRYFDVKAATPYTAVLPDAHMPGAQWFPGATLNFAEHVFRAASDDRPALLFIEEGAEPVEVSWAELRRQVAGLAATFRAWGVGPGDTVAAFLPNTPHAIVAQLATASVGAVWSGCGPDFGAQGVLDRFAQIEPKVFVGVDGYRYGGKRIDRRAECMDARDALPSVEHTVWVDYQFPEGPGCAESIRWDEAVAGPSAASAQAPEPELEPELEFEPVAFDHPLWILYSSGTTGLPKGIVQGHGGILLEHYKAIAFHMGVEEGDRFFWYSSTSWMMWNIVLGSLLHGATAVLYDGSPAFPDITGLWRLAEKTRTTMLGTSAGYLMASQKADLYPGRDLDLSALRAIGSTGSPLPPTGFRWVYDAVGSDIWLNSLSGGTDVCTAFVAGNPLLPVYSGEIQCRALGCAVESWDTEGKPHIGEVGELVLTAPTPSMPVKFWNDPDGHKYHDAYFDVYPGVWRHGDWCTVTERGGVVIHGRSDSTLNKQGVRMGSADIYEVVEKLPEIRESLVIGVELPDGGYWMPLFVHLAPDAVLDDALKARVAAAIRAELTPRHVPDELIEIPGVPHTRTGKRLEIPVKRLLTGADPAKAVNLGTVDDPALIDWFIEYSSKRNTGD</sequence>
<dbReference type="PANTHER" id="PTHR42921:SF1">
    <property type="entry name" value="ACETOACETYL-COA SYNTHETASE"/>
    <property type="match status" value="1"/>
</dbReference>
<feature type="domain" description="Acetyl-coenzyme A synthetase N-terminal" evidence="7">
    <location>
        <begin position="55"/>
        <end position="110"/>
    </location>
</feature>
<feature type="domain" description="AMP-dependent synthetase/ligase" evidence="5">
    <location>
        <begin position="116"/>
        <end position="499"/>
    </location>
</feature>
<gene>
    <name evidence="8" type="ORF">KGQ19_10885</name>
</gene>
<dbReference type="GO" id="GO:0030729">
    <property type="term" value="F:acetoacetate-CoA ligase activity"/>
    <property type="evidence" value="ECO:0007669"/>
    <property type="project" value="UniProtKB-EC"/>
</dbReference>
<evidence type="ECO:0000256" key="2">
    <source>
        <dbReference type="ARBA" id="ARBA00022598"/>
    </source>
</evidence>
<keyword evidence="9" id="KW-1185">Reference proteome</keyword>
<evidence type="ECO:0000259" key="5">
    <source>
        <dbReference type="Pfam" id="PF00501"/>
    </source>
</evidence>
<evidence type="ECO:0000259" key="7">
    <source>
        <dbReference type="Pfam" id="PF16177"/>
    </source>
</evidence>
<dbReference type="InterPro" id="IPR000873">
    <property type="entry name" value="AMP-dep_synth/lig_dom"/>
</dbReference>
<accession>A0ABS5KMV1</accession>
<dbReference type="InterPro" id="IPR025110">
    <property type="entry name" value="AMP-bd_C"/>
</dbReference>
<evidence type="ECO:0000313" key="8">
    <source>
        <dbReference type="EMBL" id="MBS2547380.1"/>
    </source>
</evidence>
<keyword evidence="4" id="KW-0067">ATP-binding</keyword>
<dbReference type="Gene3D" id="3.40.50.12780">
    <property type="entry name" value="N-terminal domain of ligase-like"/>
    <property type="match status" value="1"/>
</dbReference>
<dbReference type="NCBIfam" id="NF002937">
    <property type="entry name" value="PRK03584.1"/>
    <property type="match status" value="1"/>
</dbReference>
<dbReference type="InterPro" id="IPR045851">
    <property type="entry name" value="AMP-bd_C_sf"/>
</dbReference>
<organism evidence="8 9">
    <name type="scientific">Catenulispora pinistramenti</name>
    <dbReference type="NCBI Taxonomy" id="2705254"/>
    <lineage>
        <taxon>Bacteria</taxon>
        <taxon>Bacillati</taxon>
        <taxon>Actinomycetota</taxon>
        <taxon>Actinomycetes</taxon>
        <taxon>Catenulisporales</taxon>
        <taxon>Catenulisporaceae</taxon>
        <taxon>Catenulispora</taxon>
    </lineage>
</organism>
<evidence type="ECO:0000256" key="3">
    <source>
        <dbReference type="ARBA" id="ARBA00022741"/>
    </source>
</evidence>
<dbReference type="InterPro" id="IPR020845">
    <property type="entry name" value="AMP-binding_CS"/>
</dbReference>
<reference evidence="8 9" key="1">
    <citation type="submission" date="2020-02" db="EMBL/GenBank/DDBJ databases">
        <title>Acidophilic actinobacteria isolated from forest soil.</title>
        <authorList>
            <person name="Golinska P."/>
        </authorList>
    </citation>
    <scope>NUCLEOTIDE SEQUENCE [LARGE SCALE GENOMIC DNA]</scope>
    <source>
        <strain evidence="8 9">NL8</strain>
    </source>
</reference>
<dbReference type="Pfam" id="PF16177">
    <property type="entry name" value="ACAS_N"/>
    <property type="match status" value="1"/>
</dbReference>
<dbReference type="CDD" id="cd05943">
    <property type="entry name" value="AACS"/>
    <property type="match status" value="1"/>
</dbReference>
<keyword evidence="3" id="KW-0547">Nucleotide-binding</keyword>
<dbReference type="RefSeq" id="WP_212008980.1">
    <property type="nucleotide sequence ID" value="NZ_JAAFYZ010000027.1"/>
</dbReference>
<evidence type="ECO:0000256" key="4">
    <source>
        <dbReference type="ARBA" id="ARBA00022840"/>
    </source>
</evidence>
<dbReference type="SUPFAM" id="SSF56801">
    <property type="entry name" value="Acetyl-CoA synthetase-like"/>
    <property type="match status" value="1"/>
</dbReference>
<comment type="similarity">
    <text evidence="1">Belongs to the ATP-dependent AMP-binding enzyme family.</text>
</comment>
<feature type="domain" description="AMP-binding enzyme C-terminal" evidence="6">
    <location>
        <begin position="566"/>
        <end position="641"/>
    </location>
</feature>
<evidence type="ECO:0000256" key="1">
    <source>
        <dbReference type="ARBA" id="ARBA00006432"/>
    </source>
</evidence>
<dbReference type="InterPro" id="IPR042099">
    <property type="entry name" value="ANL_N_sf"/>
</dbReference>
<dbReference type="NCBIfam" id="TIGR01217">
    <property type="entry name" value="ac_ac_CoA_syn"/>
    <property type="match status" value="1"/>
</dbReference>
<dbReference type="Pfam" id="PF13193">
    <property type="entry name" value="AMP-binding_C"/>
    <property type="match status" value="1"/>
</dbReference>
<dbReference type="Pfam" id="PF00501">
    <property type="entry name" value="AMP-binding"/>
    <property type="match status" value="1"/>
</dbReference>
<dbReference type="InterPro" id="IPR032387">
    <property type="entry name" value="ACAS_N"/>
</dbReference>
<dbReference type="Gene3D" id="3.30.300.30">
    <property type="match status" value="1"/>
</dbReference>
<dbReference type="EMBL" id="JAAFYZ010000027">
    <property type="protein sequence ID" value="MBS2547380.1"/>
    <property type="molecule type" value="Genomic_DNA"/>
</dbReference>
<dbReference type="PANTHER" id="PTHR42921">
    <property type="entry name" value="ACETOACETYL-COA SYNTHETASE"/>
    <property type="match status" value="1"/>
</dbReference>
<dbReference type="EC" id="6.2.1.16" evidence="8"/>
<proteinExistence type="inferred from homology"/>
<evidence type="ECO:0000313" key="9">
    <source>
        <dbReference type="Proteomes" id="UP000730482"/>
    </source>
</evidence>
<evidence type="ECO:0000259" key="6">
    <source>
        <dbReference type="Pfam" id="PF13193"/>
    </source>
</evidence>
<dbReference type="InterPro" id="IPR005914">
    <property type="entry name" value="Acac_CoA_synth"/>
</dbReference>
<protein>
    <submittedName>
        <fullName evidence="8">Acetoacetate--CoA ligase</fullName>
        <ecNumber evidence="8">6.2.1.16</ecNumber>
    </submittedName>
</protein>
<dbReference type="PROSITE" id="PS00455">
    <property type="entry name" value="AMP_BINDING"/>
    <property type="match status" value="1"/>
</dbReference>
<name>A0ABS5KMV1_9ACTN</name>
<keyword evidence="2 8" id="KW-0436">Ligase</keyword>
<comment type="caution">
    <text evidence="8">The sequence shown here is derived from an EMBL/GenBank/DDBJ whole genome shotgun (WGS) entry which is preliminary data.</text>
</comment>